<evidence type="ECO:0000313" key="3">
    <source>
        <dbReference type="Proteomes" id="UP000254764"/>
    </source>
</evidence>
<dbReference type="STRING" id="1336235.GCA_000518785_03802"/>
<feature type="domain" description="Hemerythrin-like" evidence="1">
    <location>
        <begin position="13"/>
        <end position="145"/>
    </location>
</feature>
<protein>
    <recommendedName>
        <fullName evidence="1">Hemerythrin-like domain-containing protein</fullName>
    </recommendedName>
</protein>
<dbReference type="RefSeq" id="WP_115671744.1">
    <property type="nucleotide sequence ID" value="NZ_UEYP01000012.1"/>
</dbReference>
<dbReference type="Proteomes" id="UP000254764">
    <property type="component" value="Unassembled WGS sequence"/>
</dbReference>
<gene>
    <name evidence="2" type="ORF">RHIZ70_269</name>
</gene>
<accession>A0A376A9M1</accession>
<keyword evidence="3" id="KW-1185">Reference proteome</keyword>
<name>A0A376A9M1_9HYPH</name>
<reference evidence="3" key="1">
    <citation type="submission" date="2018-07" db="EMBL/GenBank/DDBJ databases">
        <authorList>
            <person name="Peiro R."/>
            <person name="Begona"/>
            <person name="Cbmso G."/>
            <person name="Lopez M."/>
            <person name="Gonzalez S."/>
        </authorList>
    </citation>
    <scope>NUCLEOTIDE SEQUENCE [LARGE SCALE GENOMIC DNA]</scope>
</reference>
<evidence type="ECO:0000313" key="2">
    <source>
        <dbReference type="EMBL" id="SSC64561.1"/>
    </source>
</evidence>
<dbReference type="AlphaFoldDB" id="A0A376A9M1"/>
<organism evidence="2 3">
    <name type="scientific">Ciceribacter selenitireducens ATCC BAA-1503</name>
    <dbReference type="NCBI Taxonomy" id="1336235"/>
    <lineage>
        <taxon>Bacteria</taxon>
        <taxon>Pseudomonadati</taxon>
        <taxon>Pseudomonadota</taxon>
        <taxon>Alphaproteobacteria</taxon>
        <taxon>Hyphomicrobiales</taxon>
        <taxon>Rhizobiaceae</taxon>
        <taxon>Ciceribacter</taxon>
    </lineage>
</organism>
<proteinExistence type="predicted"/>
<dbReference type="Gene3D" id="1.20.120.520">
    <property type="entry name" value="nmb1532 protein domain like"/>
    <property type="match status" value="1"/>
</dbReference>
<dbReference type="OrthoDB" id="8443859at2"/>
<dbReference type="Pfam" id="PF01814">
    <property type="entry name" value="Hemerythrin"/>
    <property type="match status" value="1"/>
</dbReference>
<dbReference type="EMBL" id="UEYP01000012">
    <property type="protein sequence ID" value="SSC64561.1"/>
    <property type="molecule type" value="Genomic_DNA"/>
</dbReference>
<evidence type="ECO:0000259" key="1">
    <source>
        <dbReference type="Pfam" id="PF01814"/>
    </source>
</evidence>
<sequence>MHDIRSLDQQELKTLRQNHEELLGLCRSLEELADSLPFAIDEALCREVAEQVVPLLARTQDFEEQLLFPDLDRSAGSCFTAMMIERLKNEHRCDRLAAEEISLTLKAMLRGHCGMTFETIGYMLRGFFECVRRHVASEKAMIHQLISPEPESRMTLA</sequence>
<dbReference type="InterPro" id="IPR012312">
    <property type="entry name" value="Hemerythrin-like"/>
</dbReference>